<feature type="region of interest" description="Disordered" evidence="6">
    <location>
        <begin position="462"/>
        <end position="510"/>
    </location>
</feature>
<reference evidence="10" key="1">
    <citation type="submission" date="2022-11" db="UniProtKB">
        <authorList>
            <consortium name="WormBaseParasite"/>
        </authorList>
    </citation>
    <scope>IDENTIFICATION</scope>
</reference>
<dbReference type="Gene3D" id="3.30.505.10">
    <property type="entry name" value="SH2 domain"/>
    <property type="match status" value="1"/>
</dbReference>
<organism evidence="9 10">
    <name type="scientific">Globodera rostochiensis</name>
    <name type="common">Golden nematode worm</name>
    <name type="synonym">Heterodera rostochiensis</name>
    <dbReference type="NCBI Taxonomy" id="31243"/>
    <lineage>
        <taxon>Eukaryota</taxon>
        <taxon>Metazoa</taxon>
        <taxon>Ecdysozoa</taxon>
        <taxon>Nematoda</taxon>
        <taxon>Chromadorea</taxon>
        <taxon>Rhabditida</taxon>
        <taxon>Tylenchina</taxon>
        <taxon>Tylenchomorpha</taxon>
        <taxon>Tylenchoidea</taxon>
        <taxon>Heteroderidae</taxon>
        <taxon>Heteroderinae</taxon>
        <taxon>Globodera</taxon>
    </lineage>
</organism>
<dbReference type="PANTHER" id="PTHR45734:SF10">
    <property type="entry name" value="BLISTERY, ISOFORM A"/>
    <property type="match status" value="1"/>
</dbReference>
<dbReference type="InterPro" id="IPR006020">
    <property type="entry name" value="PTB/PI_dom"/>
</dbReference>
<feature type="domain" description="SH2" evidence="8">
    <location>
        <begin position="552"/>
        <end position="657"/>
    </location>
</feature>
<evidence type="ECO:0000256" key="1">
    <source>
        <dbReference type="ARBA" id="ARBA00007881"/>
    </source>
</evidence>
<keyword evidence="2" id="KW-0378">Hydrolase</keyword>
<evidence type="ECO:0000256" key="7">
    <source>
        <dbReference type="SAM" id="SignalP"/>
    </source>
</evidence>
<feature type="signal peptide" evidence="7">
    <location>
        <begin position="1"/>
        <end position="20"/>
    </location>
</feature>
<dbReference type="CDD" id="cd09927">
    <property type="entry name" value="SH2_Tensin_like"/>
    <property type="match status" value="1"/>
</dbReference>
<evidence type="ECO:0000256" key="2">
    <source>
        <dbReference type="ARBA" id="ARBA00022801"/>
    </source>
</evidence>
<feature type="compositionally biased region" description="Basic and acidic residues" evidence="6">
    <location>
        <begin position="142"/>
        <end position="196"/>
    </location>
</feature>
<dbReference type="InterPro" id="IPR011993">
    <property type="entry name" value="PH-like_dom_sf"/>
</dbReference>
<keyword evidence="3" id="KW-0904">Protein phosphatase</keyword>
<feature type="region of interest" description="Disordered" evidence="6">
    <location>
        <begin position="251"/>
        <end position="270"/>
    </location>
</feature>
<feature type="region of interest" description="Disordered" evidence="6">
    <location>
        <begin position="109"/>
        <end position="204"/>
    </location>
</feature>
<dbReference type="Pfam" id="PF08416">
    <property type="entry name" value="PTB"/>
    <property type="match status" value="1"/>
</dbReference>
<evidence type="ECO:0000256" key="3">
    <source>
        <dbReference type="ARBA" id="ARBA00022912"/>
    </source>
</evidence>
<feature type="compositionally biased region" description="Acidic residues" evidence="6">
    <location>
        <begin position="117"/>
        <end position="141"/>
    </location>
</feature>
<protein>
    <submittedName>
        <fullName evidence="10">SH2 domain-containing protein</fullName>
    </submittedName>
</protein>
<evidence type="ECO:0000259" key="8">
    <source>
        <dbReference type="PROSITE" id="PS50001"/>
    </source>
</evidence>
<dbReference type="SUPFAM" id="SSF55550">
    <property type="entry name" value="SH2 domain"/>
    <property type="match status" value="1"/>
</dbReference>
<dbReference type="Gene3D" id="2.30.29.30">
    <property type="entry name" value="Pleckstrin-homology domain (PH domain)/Phosphotyrosine-binding domain (PTB)"/>
    <property type="match status" value="1"/>
</dbReference>
<dbReference type="WBParaSite" id="Gr19_v10_g12040.t1">
    <property type="protein sequence ID" value="Gr19_v10_g12040.t1"/>
    <property type="gene ID" value="Gr19_v10_g12040"/>
</dbReference>
<sequence>MLSFPLQLTSLSTLLSPKMAQCSDGNDRFANAGVRCIPIIANISLDGLPKILGLVIAPQPKSEFKFECVESTFILLEDEQPDSERSSTAAEVTDTIDVEVEEEVTLRVFKGAGTDIDTIEEEEEPLEEWHNDEEEKEEEREEEKKKERVEEKEEERKEEERVEEKKEEREQEERVEEKKEARWERVEEKKEERKEEREEEEKKEEVIGVGIKLQKKRDEEAKVVSNCFGEGRITQRHQRIVMEVREETEERKKLALPSSPMPVSEENTSRTVSIVNEVQASTSKVETTVWGERTVQDDDRTEPVIALTIRPAKDQQVRAVHVRQRMAENGGTFEEETPFLQLETSHSVWKGDEQMVKMSGAEERRKLAEGEAMLRELLEEHVDGTRQTKQDQNQQQQQQQQQQISRNVVIQRQNFFSENQLQQQPETNNVQIVHVQVQQKEQQQPFRHDGLYTLLNKNNFEHNSASASDNSHRPAAAGAEQNGGGLSSLVVRSPGPHSPFGLEPPEDDEWRLSPKTLSRIKRLNVVMETDGKDGAEVIHHHPVFVKDTSRYWYKPTISREEAIAMLKSKPPGTFIVRDSNSFPGAFGLALKVTQPPAGVPSSGDGNELVRHFLIEPSPKGVRLKGCSNEPVFGTLAALVYQHSITPLALPCRLILPDFDPAATPEHLNSNQALLERGAACNVTYLCSVDTESLTGPEALRRSTSNCFELLQRRELRAVSVHFKVSSQGITLTDNTRSMFFRRHYPGNKVTFAGIDPESRVFDNNNVSQLPPTYVRQAPIFGFVARKSEVADHSGSVENACHLFAELDPDQPASAVVRFITNVMMPVGRAQLHQIHQNVNTR</sequence>
<dbReference type="SUPFAM" id="SSF50729">
    <property type="entry name" value="PH domain-like"/>
    <property type="match status" value="1"/>
</dbReference>
<dbReference type="GO" id="GO:0004721">
    <property type="term" value="F:phosphoprotein phosphatase activity"/>
    <property type="evidence" value="ECO:0007669"/>
    <property type="project" value="UniProtKB-KW"/>
</dbReference>
<dbReference type="InterPro" id="IPR051484">
    <property type="entry name" value="Tensin_PTEN_phosphatase"/>
</dbReference>
<comment type="similarity">
    <text evidence="1">Belongs to the PTEN phosphatase protein family.</text>
</comment>
<dbReference type="AlphaFoldDB" id="A0A914GYT1"/>
<dbReference type="InterPro" id="IPR035012">
    <property type="entry name" value="Tensin-like_SH2"/>
</dbReference>
<dbReference type="GO" id="GO:0005925">
    <property type="term" value="C:focal adhesion"/>
    <property type="evidence" value="ECO:0007669"/>
    <property type="project" value="TreeGrafter"/>
</dbReference>
<keyword evidence="9" id="KW-1185">Reference proteome</keyword>
<dbReference type="InterPro" id="IPR000980">
    <property type="entry name" value="SH2"/>
</dbReference>
<keyword evidence="7" id="KW-0732">Signal</keyword>
<evidence type="ECO:0000313" key="9">
    <source>
        <dbReference type="Proteomes" id="UP000887572"/>
    </source>
</evidence>
<dbReference type="InterPro" id="IPR033929">
    <property type="entry name" value="Tensin_PTB"/>
</dbReference>
<dbReference type="InterPro" id="IPR013625">
    <property type="entry name" value="PTB"/>
</dbReference>
<evidence type="ECO:0000256" key="5">
    <source>
        <dbReference type="PROSITE-ProRule" id="PRU00191"/>
    </source>
</evidence>
<dbReference type="CDD" id="cd01213">
    <property type="entry name" value="PTB_tensin"/>
    <property type="match status" value="1"/>
</dbReference>
<evidence type="ECO:0000313" key="10">
    <source>
        <dbReference type="WBParaSite" id="Gr19_v10_g12040.t1"/>
    </source>
</evidence>
<dbReference type="Pfam" id="PF00017">
    <property type="entry name" value="SH2"/>
    <property type="match status" value="1"/>
</dbReference>
<proteinExistence type="inferred from homology"/>
<dbReference type="Proteomes" id="UP000887572">
    <property type="component" value="Unplaced"/>
</dbReference>
<dbReference type="PANTHER" id="PTHR45734">
    <property type="entry name" value="TENSIN"/>
    <property type="match status" value="1"/>
</dbReference>
<evidence type="ECO:0000256" key="4">
    <source>
        <dbReference type="ARBA" id="ARBA00022999"/>
    </source>
</evidence>
<evidence type="ECO:0000256" key="6">
    <source>
        <dbReference type="SAM" id="MobiDB-lite"/>
    </source>
</evidence>
<dbReference type="SMART" id="SM00462">
    <property type="entry name" value="PTB"/>
    <property type="match status" value="1"/>
</dbReference>
<accession>A0A914GYT1</accession>
<keyword evidence="4 5" id="KW-0727">SH2 domain</keyword>
<dbReference type="InterPro" id="IPR036860">
    <property type="entry name" value="SH2_dom_sf"/>
</dbReference>
<feature type="chain" id="PRO_5037574585" evidence="7">
    <location>
        <begin position="21"/>
        <end position="841"/>
    </location>
</feature>
<name>A0A914GYT1_GLORO</name>
<dbReference type="SMART" id="SM00252">
    <property type="entry name" value="SH2"/>
    <property type="match status" value="1"/>
</dbReference>
<dbReference type="PROSITE" id="PS50001">
    <property type="entry name" value="SH2"/>
    <property type="match status" value="1"/>
</dbReference>